<keyword evidence="1" id="KW-0812">Transmembrane</keyword>
<evidence type="ECO:0000256" key="1">
    <source>
        <dbReference type="SAM" id="Phobius"/>
    </source>
</evidence>
<keyword evidence="1" id="KW-1133">Transmembrane helix</keyword>
<gene>
    <name evidence="2" type="ORF">PZN02_002029</name>
</gene>
<organism evidence="2 3">
    <name type="scientific">Sinorhizobium garamanticum</name>
    <dbReference type="NCBI Taxonomy" id="680247"/>
    <lineage>
        <taxon>Bacteria</taxon>
        <taxon>Pseudomonadati</taxon>
        <taxon>Pseudomonadota</taxon>
        <taxon>Alphaproteobacteria</taxon>
        <taxon>Hyphomicrobiales</taxon>
        <taxon>Rhizobiaceae</taxon>
        <taxon>Sinorhizobium/Ensifer group</taxon>
        <taxon>Sinorhizobium</taxon>
    </lineage>
</organism>
<sequence>MMSYSTPDGAEPWKRKLDETFSVTLIIMPMVGVIPVATTFGSTERGSRIIYKI</sequence>
<dbReference type="RefSeq" id="WP_280657880.1">
    <property type="nucleotide sequence ID" value="NZ_CP120373.1"/>
</dbReference>
<keyword evidence="3" id="KW-1185">Reference proteome</keyword>
<evidence type="ECO:0000313" key="2">
    <source>
        <dbReference type="EMBL" id="WEX85796.1"/>
    </source>
</evidence>
<dbReference type="Proteomes" id="UP001229355">
    <property type="component" value="Chromosome 1"/>
</dbReference>
<accession>A0ABY8D9T5</accession>
<name>A0ABY8D9T5_9HYPH</name>
<dbReference type="EMBL" id="CP120373">
    <property type="protein sequence ID" value="WEX85796.1"/>
    <property type="molecule type" value="Genomic_DNA"/>
</dbReference>
<feature type="transmembrane region" description="Helical" evidence="1">
    <location>
        <begin position="20"/>
        <end position="42"/>
    </location>
</feature>
<proteinExistence type="predicted"/>
<keyword evidence="1" id="KW-0472">Membrane</keyword>
<protein>
    <submittedName>
        <fullName evidence="2">Uncharacterized protein</fullName>
    </submittedName>
</protein>
<reference evidence="2 3" key="1">
    <citation type="submission" date="2023-03" db="EMBL/GenBank/DDBJ databases">
        <authorList>
            <person name="Kaur S."/>
            <person name="Espinosa-Saiz D."/>
            <person name="Velazquez E."/>
            <person name="Menendez E."/>
            <person name="diCenzo G.C."/>
        </authorList>
    </citation>
    <scope>NUCLEOTIDE SEQUENCE [LARGE SCALE GENOMIC DNA]</scope>
    <source>
        <strain evidence="2 3">LMG 24692</strain>
    </source>
</reference>
<evidence type="ECO:0000313" key="3">
    <source>
        <dbReference type="Proteomes" id="UP001229355"/>
    </source>
</evidence>